<proteinExistence type="predicted"/>
<protein>
    <submittedName>
        <fullName evidence="2">Uncharacterized protein</fullName>
    </submittedName>
</protein>
<evidence type="ECO:0000313" key="3">
    <source>
        <dbReference type="Proteomes" id="UP001237642"/>
    </source>
</evidence>
<feature type="region of interest" description="Disordered" evidence="1">
    <location>
        <begin position="649"/>
        <end position="668"/>
    </location>
</feature>
<dbReference type="AlphaFoldDB" id="A0AAD8ICR6"/>
<gene>
    <name evidence="2" type="ORF">POM88_021187</name>
</gene>
<comment type="caution">
    <text evidence="2">The sequence shown here is derived from an EMBL/GenBank/DDBJ whole genome shotgun (WGS) entry which is preliminary data.</text>
</comment>
<dbReference type="EMBL" id="JAUIZM010000005">
    <property type="protein sequence ID" value="KAK1383452.1"/>
    <property type="molecule type" value="Genomic_DNA"/>
</dbReference>
<name>A0AAD8ICR6_9APIA</name>
<keyword evidence="3" id="KW-1185">Reference proteome</keyword>
<feature type="compositionally biased region" description="Polar residues" evidence="1">
    <location>
        <begin position="654"/>
        <end position="667"/>
    </location>
</feature>
<feature type="compositionally biased region" description="Basic residues" evidence="1">
    <location>
        <begin position="755"/>
        <end position="764"/>
    </location>
</feature>
<evidence type="ECO:0000313" key="2">
    <source>
        <dbReference type="EMBL" id="KAK1383452.1"/>
    </source>
</evidence>
<feature type="region of interest" description="Disordered" evidence="1">
    <location>
        <begin position="744"/>
        <end position="768"/>
    </location>
</feature>
<dbReference type="Proteomes" id="UP001237642">
    <property type="component" value="Unassembled WGS sequence"/>
</dbReference>
<organism evidence="2 3">
    <name type="scientific">Heracleum sosnowskyi</name>
    <dbReference type="NCBI Taxonomy" id="360622"/>
    <lineage>
        <taxon>Eukaryota</taxon>
        <taxon>Viridiplantae</taxon>
        <taxon>Streptophyta</taxon>
        <taxon>Embryophyta</taxon>
        <taxon>Tracheophyta</taxon>
        <taxon>Spermatophyta</taxon>
        <taxon>Magnoliopsida</taxon>
        <taxon>eudicotyledons</taxon>
        <taxon>Gunneridae</taxon>
        <taxon>Pentapetalae</taxon>
        <taxon>asterids</taxon>
        <taxon>campanulids</taxon>
        <taxon>Apiales</taxon>
        <taxon>Apiaceae</taxon>
        <taxon>Apioideae</taxon>
        <taxon>apioid superclade</taxon>
        <taxon>Tordylieae</taxon>
        <taxon>Tordyliinae</taxon>
        <taxon>Heracleum</taxon>
    </lineage>
</organism>
<accession>A0AAD8ICR6</accession>
<feature type="compositionally biased region" description="Low complexity" evidence="1">
    <location>
        <begin position="1"/>
        <end position="17"/>
    </location>
</feature>
<evidence type="ECO:0000256" key="1">
    <source>
        <dbReference type="SAM" id="MobiDB-lite"/>
    </source>
</evidence>
<sequence length="889" mass="98104">MSKVPPKSNISSSSPPSRNLRPRTANLIAGLELSLDPETFGKSLILGSSPSYLLHPVTPAVVAPSALSLATSAMLPPHTSFPWMIPANWPSAASSESPALSSAAAFDYHNSMVYPQYEPPSASAPSMASQSFPWMIPVNWPTTASSEPSALSSAVAFYHHNSMVYQQYEPPSASAPSMASQSFPWMIPANWPPTASSEPPTLSSTDAFYYHNSMVYQQYDPPSASAPSMASQSFPWMIPANWPPAASSVPPAFCSAAAFYQYEPLSASAPSMASLYHNSMVYQQYEPPSASAPSMASQSFPWMIPANWPPTANSEPPALSSTDAFYYHNSMVYQQYDPPSASAPSMASQSFPRMIPANWPPVASSEPPALSSAAAFYQYEPPSASAPSMASQSFPWMIPANLPPAASSEPPALSSTDAFYQYEPPSSSAPSMASQPPAARVYPQLQPQAASVYPQLQPPAAPYSAPQLTHWFSPILEPGSMNVYSYIMSVDRPTNVPIIMAGVCSLIARFSFCWKKLYTVIVYYGGHFVHIPVFSYTTNTSKIYENVDLEELSVPELKVCVGDILGEFDSLYYIFHTGIRLFTSTNKDKLVELSKQCDYTATFYVYHQTPTDWDDDIDNFRDDGTYSDEEYNEIRKTTKEDRLRMEEFEKEYETNNGSESESYTSDCSASYDDFSSEEESDREVCYATPSKFKKGKKVEEIFNAKTAARDIKWKVGLVFANNIEFKEAIRYNSMETDHKVNKCHTKPEGYVAPKPQKKIGRPKKTMAPDVEHEVRVEEELQNKEATTGEAEMMDELLNQMVHEHEEEIPRLDDDVETVEVMPPKVPKKVASKAIEFMPTLGIRNLRAHVTGSTPPASTPPTATSQKQNKGNQPSTQQSTSHRPLTRSVG</sequence>
<feature type="region of interest" description="Disordered" evidence="1">
    <location>
        <begin position="1"/>
        <end position="22"/>
    </location>
</feature>
<reference evidence="2" key="2">
    <citation type="submission" date="2023-05" db="EMBL/GenBank/DDBJ databases">
        <authorList>
            <person name="Schelkunov M.I."/>
        </authorList>
    </citation>
    <scope>NUCLEOTIDE SEQUENCE</scope>
    <source>
        <strain evidence="2">Hsosn_3</strain>
        <tissue evidence="2">Leaf</tissue>
    </source>
</reference>
<feature type="compositionally biased region" description="Polar residues" evidence="1">
    <location>
        <begin position="865"/>
        <end position="889"/>
    </location>
</feature>
<reference evidence="2" key="1">
    <citation type="submission" date="2023-02" db="EMBL/GenBank/DDBJ databases">
        <title>Genome of toxic invasive species Heracleum sosnowskyi carries increased number of genes despite the absence of recent whole-genome duplications.</title>
        <authorList>
            <person name="Schelkunov M."/>
            <person name="Shtratnikova V."/>
            <person name="Makarenko M."/>
            <person name="Klepikova A."/>
            <person name="Omelchenko D."/>
            <person name="Novikova G."/>
            <person name="Obukhova E."/>
            <person name="Bogdanov V."/>
            <person name="Penin A."/>
            <person name="Logacheva M."/>
        </authorList>
    </citation>
    <scope>NUCLEOTIDE SEQUENCE</scope>
    <source>
        <strain evidence="2">Hsosn_3</strain>
        <tissue evidence="2">Leaf</tissue>
    </source>
</reference>
<feature type="compositionally biased region" description="Low complexity" evidence="1">
    <location>
        <begin position="852"/>
        <end position="864"/>
    </location>
</feature>
<feature type="region of interest" description="Disordered" evidence="1">
    <location>
        <begin position="845"/>
        <end position="889"/>
    </location>
</feature>